<dbReference type="GO" id="GO:0016788">
    <property type="term" value="F:hydrolase activity, acting on ester bonds"/>
    <property type="evidence" value="ECO:0007669"/>
    <property type="project" value="UniProtKB-ARBA"/>
</dbReference>
<dbReference type="Gene3D" id="3.40.50.1110">
    <property type="entry name" value="SGNH hydrolase"/>
    <property type="match status" value="1"/>
</dbReference>
<dbReference type="OrthoDB" id="7779280at2"/>
<keyword evidence="2" id="KW-1185">Reference proteome</keyword>
<proteinExistence type="predicted"/>
<name>A0A443LN77_9RHOB</name>
<protein>
    <submittedName>
        <fullName evidence="1">Uncharacterized protein</fullName>
    </submittedName>
</protein>
<dbReference type="Gene3D" id="2.60.120.200">
    <property type="match status" value="1"/>
</dbReference>
<dbReference type="InterPro" id="IPR013320">
    <property type="entry name" value="ConA-like_dom_sf"/>
</dbReference>
<evidence type="ECO:0000313" key="1">
    <source>
        <dbReference type="EMBL" id="RWR50598.1"/>
    </source>
</evidence>
<accession>A0A443LN77</accession>
<dbReference type="InterPro" id="IPR036514">
    <property type="entry name" value="SGNH_hydro_sf"/>
</dbReference>
<dbReference type="EMBL" id="SAVB01000006">
    <property type="protein sequence ID" value="RWR50598.1"/>
    <property type="molecule type" value="Genomic_DNA"/>
</dbReference>
<gene>
    <name evidence="1" type="ORF">EOW65_06480</name>
</gene>
<reference evidence="1 2" key="1">
    <citation type="submission" date="2019-01" db="EMBL/GenBank/DDBJ databases">
        <title>Sinorhodobacter populi sp. nov. isolated from the symptomatic bark tissue of Populus euramericana canker.</title>
        <authorList>
            <person name="Xu G."/>
        </authorList>
    </citation>
    <scope>NUCLEOTIDE SEQUENCE [LARGE SCALE GENOMIC DNA]</scope>
    <source>
        <strain evidence="1 2">CCTCC AB2012026</strain>
    </source>
</reference>
<comment type="caution">
    <text evidence="1">The sequence shown here is derived from an EMBL/GenBank/DDBJ whole genome shotgun (WGS) entry which is preliminary data.</text>
</comment>
<dbReference type="Proteomes" id="UP000286594">
    <property type="component" value="Unassembled WGS sequence"/>
</dbReference>
<dbReference type="SUPFAM" id="SSF49899">
    <property type="entry name" value="Concanavalin A-like lectins/glucanases"/>
    <property type="match status" value="1"/>
</dbReference>
<evidence type="ECO:0000313" key="2">
    <source>
        <dbReference type="Proteomes" id="UP000286594"/>
    </source>
</evidence>
<dbReference type="SUPFAM" id="SSF52266">
    <property type="entry name" value="SGNH hydrolase"/>
    <property type="match status" value="1"/>
</dbReference>
<dbReference type="RefSeq" id="WP_128148156.1">
    <property type="nucleotide sequence ID" value="NZ_SAVB01000006.1"/>
</dbReference>
<organism evidence="1 2">
    <name type="scientific">Paenirhodobacter ferrireducens</name>
    <dbReference type="NCBI Taxonomy" id="1215032"/>
    <lineage>
        <taxon>Bacteria</taxon>
        <taxon>Pseudomonadati</taxon>
        <taxon>Pseudomonadota</taxon>
        <taxon>Alphaproteobacteria</taxon>
        <taxon>Rhodobacterales</taxon>
        <taxon>Rhodobacter group</taxon>
        <taxon>Paenirhodobacter</taxon>
    </lineage>
</organism>
<sequence>MANGVTTVNLTSSSLIDTLVGSYAGSTRKITLTRLVALINSLLGPTYATRAELYADRSWPDGAIGYVRGDPTSAYNGVYTKSGASGSGSWTRTGDLPTSAVEAAQIDTLSNALTALGDDLHTRRVVATAGNNFSAVTWPPGTTTVLQRDGASFRVWRLYTDAVPTPVDATHYQQDATGAWWNKVFDLAEVTAAIAAEAGRAEAAEGVISASLTALGADLHTRRVVATAGNNFSAVTWPEGTTTVLQRDGSSFRVWRLYTDVVPTPVDATHYQQDATGAWWHKAFDLAEVMTAIAAEAERAGAAEGVIAGNLVNEVNRATAAEGVIAGNLSNEVNRATAAEGVIAGNLANEVNRATAAEGVIAGNLANEVNRATAAEGVIAGNLANEVNRATVADARLARAAGGAHSYSEDALDDEAAIRIDFASGEMFIKAVDGDSARDPSEFASVSPMTQLVKNRSGVLRRSVAGALRRSVAADGASGAVFEPQATVWGSDNVLGTGVTVSGITVAADSSVPAVEGTTPKALTATASGTAARFFGYAAIPITVGWYQVDLILARQDARYMIFRLPPEAGSTAFGGSGYVFCIDLQERTFTNTMTSTVADADGPFFDDLPGGLIRIRFRFWAFSAYAAGHFFYVYPKETSNTTLTSTFAAGTALGVIHHFSVQKCASPRLPAAPVGNGVSVAADKMEIDVSNLIQDPLSWSFECHFRLSPGFRETADGIVPIFKVSVDPDTANRGVGLEMVGRAITAVLGSTSVPKTVSIEDVYSDSYRVAMSYDGETLRLAVNGLMASATVNSIANLYTQLKRLRFGDYMPIQDGTLRPFSGAIEFWRYVPRALSQDEMIAATTSPQTIIPGSSVPVLADGTGQPVLSLAGDGSIDFKPGRAAARYLLSGAYWADALPADAMAITPRTNGDVDYLTDTWGGRTHRVRQSAEGWGIFYRADGQVDILWGSGQSLAYGNVYTDPVVSPDTPGFLDVDDGNPSSVFGYSATGYYNDRLTYPWIAAANGGGGNVYPAAKMLANLRAEDDHTPLPLIAKTIGQSGARILSLWPWGVYSTDPWDEDGNWVEGTTVKDPAIFPDTHWLNVRRWHQSVKDACTRLGFTPVVKAFTWVQGTADKTNLHYYDDLVLSRADFRKLTKEFYGEQEHDPLWVLSQSGGDTDTSTIVWPVCDAQLRYCEETPRTVLGAPLYQPDIVLQDGQVHPNYHSTTIFGELLGLATHETLNGRKWTIGTPDITVAADHLILDYSKWLRDDELLTIAADTYYGGIGIDVGKGVQIVDVINTTSSSSSRTGALTPVTGVEVINGGTAYKVSFSGAIQKTQGFQVRYALQQQDMSTADPLHYAHRGLLRTTWERPSFALPDRKLHRWLPSFRKEFLL</sequence>